<dbReference type="FunFam" id="3.40.1190.10:FF:000011">
    <property type="entry name" value="Folylpolyglutamate synthase/dihydrofolate synthase"/>
    <property type="match status" value="1"/>
</dbReference>
<evidence type="ECO:0000256" key="3">
    <source>
        <dbReference type="ARBA" id="ARBA00013025"/>
    </source>
</evidence>
<dbReference type="PROSITE" id="PS01012">
    <property type="entry name" value="FOLYLPOLYGLU_SYNT_2"/>
    <property type="match status" value="1"/>
</dbReference>
<dbReference type="Pfam" id="PF02875">
    <property type="entry name" value="Mur_ligase_C"/>
    <property type="match status" value="1"/>
</dbReference>
<keyword evidence="15" id="KW-1185">Reference proteome</keyword>
<evidence type="ECO:0000256" key="6">
    <source>
        <dbReference type="ARBA" id="ARBA00022741"/>
    </source>
</evidence>
<keyword evidence="8" id="KW-0460">Magnesium</keyword>
<dbReference type="InterPro" id="IPR013221">
    <property type="entry name" value="Mur_ligase_cen"/>
</dbReference>
<sequence>MDPYSYINSLSLFGTKGGYNPGLKRIKKLLAYLGNPEQNFNVIHLAGTNGKGSTAAFIENIYRQAGYKTALYTSPHFYHFNERIKVNGKAASTYLLKDLIKELKKAVEKLKKDGFGEASFFEVVTALAFLYFEFHQPDIVILETGLGGRLDATNVIKKPLLSIITTIDIEHSKLLGNSQSEIAYEKAGIIKENSKVLTAVTSQEALSVIEKTAAEKSTQLIKLTQKYDKIKSSGGLKKNYLYFSSSNKKYKYKLSLLGMYQAQNAALAHLAVNILKSEFPFKKEDLQKGLSTVVWPGRMQKISKKPLTILDGAHNPAAVKALAESLKTAAAEFNNIHLIFSALNDKDIVNMLSCFLNFKPKIQLYLAENNSFRTSTLAELEKTAKSLNFKYQLFSSLSQAAEEVVKVSKKDDLILAAGSFSTVFESGITLMTKKF</sequence>
<dbReference type="GO" id="GO:0005524">
    <property type="term" value="F:ATP binding"/>
    <property type="evidence" value="ECO:0007669"/>
    <property type="project" value="UniProtKB-KW"/>
</dbReference>
<evidence type="ECO:0000256" key="9">
    <source>
        <dbReference type="ARBA" id="ARBA00030592"/>
    </source>
</evidence>
<dbReference type="STRING" id="656519.Halsa_1113"/>
<dbReference type="AlphaFoldDB" id="E4RML4"/>
<dbReference type="InterPro" id="IPR036615">
    <property type="entry name" value="Mur_ligase_C_dom_sf"/>
</dbReference>
<keyword evidence="7 11" id="KW-0067">ATP-binding</keyword>
<evidence type="ECO:0000313" key="14">
    <source>
        <dbReference type="EMBL" id="ADQ14545.1"/>
    </source>
</evidence>
<dbReference type="InterPro" id="IPR004101">
    <property type="entry name" value="Mur_ligase_C"/>
</dbReference>
<evidence type="ECO:0000256" key="7">
    <source>
        <dbReference type="ARBA" id="ARBA00022840"/>
    </source>
</evidence>
<dbReference type="InterPro" id="IPR036565">
    <property type="entry name" value="Mur-like_cat_sf"/>
</dbReference>
<name>E4RML4_HALHG</name>
<dbReference type="OrthoDB" id="9809356at2"/>
<comment type="cofactor">
    <cofactor evidence="1">
        <name>Mg(2+)</name>
        <dbReference type="ChEBI" id="CHEBI:18420"/>
    </cofactor>
</comment>
<dbReference type="KEGG" id="has:Halsa_1113"/>
<dbReference type="EC" id="6.3.2.17" evidence="3"/>
<dbReference type="HOGENOM" id="CLU_015869_1_2_9"/>
<dbReference type="PANTHER" id="PTHR11136">
    <property type="entry name" value="FOLYLPOLYGLUTAMATE SYNTHASE-RELATED"/>
    <property type="match status" value="1"/>
</dbReference>
<dbReference type="GO" id="GO:0046872">
    <property type="term" value="F:metal ion binding"/>
    <property type="evidence" value="ECO:0007669"/>
    <property type="project" value="UniProtKB-KW"/>
</dbReference>
<dbReference type="Pfam" id="PF08245">
    <property type="entry name" value="Mur_ligase_M"/>
    <property type="match status" value="1"/>
</dbReference>
<dbReference type="GO" id="GO:0008841">
    <property type="term" value="F:dihydrofolate synthase activity"/>
    <property type="evidence" value="ECO:0007669"/>
    <property type="project" value="TreeGrafter"/>
</dbReference>
<evidence type="ECO:0000256" key="5">
    <source>
        <dbReference type="ARBA" id="ARBA00022723"/>
    </source>
</evidence>
<dbReference type="SUPFAM" id="SSF53244">
    <property type="entry name" value="MurD-like peptide ligases, peptide-binding domain"/>
    <property type="match status" value="1"/>
</dbReference>
<accession>E4RML4</accession>
<feature type="domain" description="Mur ligase C-terminal" evidence="12">
    <location>
        <begin position="297"/>
        <end position="420"/>
    </location>
</feature>
<dbReference type="InterPro" id="IPR018109">
    <property type="entry name" value="Folylpolyglutamate_synth_CS"/>
</dbReference>
<dbReference type="Gene3D" id="3.40.1190.10">
    <property type="entry name" value="Mur-like, catalytic domain"/>
    <property type="match status" value="1"/>
</dbReference>
<dbReference type="Gene3D" id="3.90.190.20">
    <property type="entry name" value="Mur ligase, C-terminal domain"/>
    <property type="match status" value="1"/>
</dbReference>
<evidence type="ECO:0000256" key="11">
    <source>
        <dbReference type="PIRNR" id="PIRNR001563"/>
    </source>
</evidence>
<evidence type="ECO:0000256" key="4">
    <source>
        <dbReference type="ARBA" id="ARBA00022598"/>
    </source>
</evidence>
<feature type="domain" description="Mur ligase central" evidence="13">
    <location>
        <begin position="46"/>
        <end position="271"/>
    </location>
</feature>
<reference evidence="14 15" key="2">
    <citation type="journal article" date="2011" name="J. Bacteriol.">
        <title>Complete Genome Sequence of the Haloalkaliphilic, Hydrogen Producing Halanaerobium hydrogenoformans.</title>
        <authorList>
            <person name="Brown S.D."/>
            <person name="Begemann M.B."/>
            <person name="Mormile M.R."/>
            <person name="Wall J.D."/>
            <person name="Han C.S."/>
            <person name="Goodwin L.A."/>
            <person name="Pitluck S."/>
            <person name="Land M.L."/>
            <person name="Hauser L.J."/>
            <person name="Elias D.A."/>
        </authorList>
    </citation>
    <scope>NUCLEOTIDE SEQUENCE [LARGE SCALE GENOMIC DNA]</scope>
    <source>
        <strain evidence="15">sapolanicus</strain>
    </source>
</reference>
<dbReference type="NCBIfam" id="TIGR01499">
    <property type="entry name" value="folC"/>
    <property type="match status" value="1"/>
</dbReference>
<reference evidence="14 15" key="1">
    <citation type="submission" date="2010-11" db="EMBL/GenBank/DDBJ databases">
        <title>Complete sequence of Halanaerobium sp. sapolanicus.</title>
        <authorList>
            <consortium name="US DOE Joint Genome Institute"/>
            <person name="Lucas S."/>
            <person name="Copeland A."/>
            <person name="Lapidus A."/>
            <person name="Cheng J.-F."/>
            <person name="Bruce D."/>
            <person name="Goodwin L."/>
            <person name="Pitluck S."/>
            <person name="Davenport K."/>
            <person name="Detter J.C."/>
            <person name="Han C."/>
            <person name="Tapia R."/>
            <person name="Land M."/>
            <person name="Hauser L."/>
            <person name="Jeffries C."/>
            <person name="Kyrpides N."/>
            <person name="Ivanova N."/>
            <person name="Mikhailova N."/>
            <person name="Begemann M.B."/>
            <person name="Mormile M.R."/>
            <person name="Wall J.D."/>
            <person name="Elias D.A."/>
            <person name="Woyke T."/>
        </authorList>
    </citation>
    <scope>NUCLEOTIDE SEQUENCE [LARGE SCALE GENOMIC DNA]</scope>
    <source>
        <strain evidence="15">sapolanicus</strain>
    </source>
</reference>
<keyword evidence="5" id="KW-0479">Metal-binding</keyword>
<dbReference type="GO" id="GO:0005737">
    <property type="term" value="C:cytoplasm"/>
    <property type="evidence" value="ECO:0007669"/>
    <property type="project" value="TreeGrafter"/>
</dbReference>
<dbReference type="PANTHER" id="PTHR11136:SF0">
    <property type="entry name" value="DIHYDROFOLATE SYNTHETASE-RELATED"/>
    <property type="match status" value="1"/>
</dbReference>
<evidence type="ECO:0000313" key="15">
    <source>
        <dbReference type="Proteomes" id="UP000007434"/>
    </source>
</evidence>
<evidence type="ECO:0000256" key="1">
    <source>
        <dbReference type="ARBA" id="ARBA00001946"/>
    </source>
</evidence>
<proteinExistence type="inferred from homology"/>
<dbReference type="RefSeq" id="WP_013405628.1">
    <property type="nucleotide sequence ID" value="NC_014654.1"/>
</dbReference>
<evidence type="ECO:0000259" key="13">
    <source>
        <dbReference type="Pfam" id="PF08245"/>
    </source>
</evidence>
<dbReference type="SUPFAM" id="SSF53623">
    <property type="entry name" value="MurD-like peptide ligases, catalytic domain"/>
    <property type="match status" value="1"/>
</dbReference>
<keyword evidence="6 11" id="KW-0547">Nucleotide-binding</keyword>
<organism evidence="14 15">
    <name type="scientific">Halanaerobium hydrogeniformans</name>
    <name type="common">Halanaerobium sp. (strain sapolanicus)</name>
    <dbReference type="NCBI Taxonomy" id="656519"/>
    <lineage>
        <taxon>Bacteria</taxon>
        <taxon>Bacillati</taxon>
        <taxon>Bacillota</taxon>
        <taxon>Clostridia</taxon>
        <taxon>Halanaerobiales</taxon>
        <taxon>Halanaerobiaceae</taxon>
        <taxon>Halanaerobium</taxon>
    </lineage>
</organism>
<keyword evidence="4 11" id="KW-0436">Ligase</keyword>
<dbReference type="InterPro" id="IPR001645">
    <property type="entry name" value="Folylpolyglutamate_synth"/>
</dbReference>
<evidence type="ECO:0000256" key="2">
    <source>
        <dbReference type="ARBA" id="ARBA00008276"/>
    </source>
</evidence>
<comment type="catalytic activity">
    <reaction evidence="10">
        <text>(6S)-5,6,7,8-tetrahydrofolyl-(gamma-L-Glu)(n) + L-glutamate + ATP = (6S)-5,6,7,8-tetrahydrofolyl-(gamma-L-Glu)(n+1) + ADP + phosphate + H(+)</text>
        <dbReference type="Rhea" id="RHEA:10580"/>
        <dbReference type="Rhea" id="RHEA-COMP:14738"/>
        <dbReference type="Rhea" id="RHEA-COMP:14740"/>
        <dbReference type="ChEBI" id="CHEBI:15378"/>
        <dbReference type="ChEBI" id="CHEBI:29985"/>
        <dbReference type="ChEBI" id="CHEBI:30616"/>
        <dbReference type="ChEBI" id="CHEBI:43474"/>
        <dbReference type="ChEBI" id="CHEBI:141005"/>
        <dbReference type="ChEBI" id="CHEBI:456216"/>
        <dbReference type="EC" id="6.3.2.17"/>
    </reaction>
</comment>
<protein>
    <recommendedName>
        <fullName evidence="3">tetrahydrofolate synthase</fullName>
        <ecNumber evidence="3">6.3.2.17</ecNumber>
    </recommendedName>
    <alternativeName>
        <fullName evidence="9">Tetrahydrofolylpolyglutamate synthase</fullName>
    </alternativeName>
</protein>
<evidence type="ECO:0000256" key="10">
    <source>
        <dbReference type="ARBA" id="ARBA00047493"/>
    </source>
</evidence>
<dbReference type="EMBL" id="CP002304">
    <property type="protein sequence ID" value="ADQ14545.1"/>
    <property type="molecule type" value="Genomic_DNA"/>
</dbReference>
<evidence type="ECO:0000256" key="8">
    <source>
        <dbReference type="ARBA" id="ARBA00022842"/>
    </source>
</evidence>
<dbReference type="PIRSF" id="PIRSF001563">
    <property type="entry name" value="Folylpolyglu_synth"/>
    <property type="match status" value="1"/>
</dbReference>
<gene>
    <name evidence="14" type="ordered locus">Halsa_1113</name>
</gene>
<evidence type="ECO:0000259" key="12">
    <source>
        <dbReference type="Pfam" id="PF02875"/>
    </source>
</evidence>
<dbReference type="Proteomes" id="UP000007434">
    <property type="component" value="Chromosome"/>
</dbReference>
<dbReference type="GO" id="GO:0004326">
    <property type="term" value="F:tetrahydrofolylpolyglutamate synthase activity"/>
    <property type="evidence" value="ECO:0007669"/>
    <property type="project" value="UniProtKB-EC"/>
</dbReference>
<dbReference type="eggNOG" id="COG0285">
    <property type="taxonomic scope" value="Bacteria"/>
</dbReference>
<comment type="similarity">
    <text evidence="2 11">Belongs to the folylpolyglutamate synthase family.</text>
</comment>